<gene>
    <name evidence="2" type="ORF">TRAPUB_13938</name>
</gene>
<evidence type="ECO:0000256" key="1">
    <source>
        <dbReference type="SAM" id="MobiDB-lite"/>
    </source>
</evidence>
<comment type="caution">
    <text evidence="2">The sequence shown here is derived from an EMBL/GenBank/DDBJ whole genome shotgun (WGS) entry which is preliminary data.</text>
</comment>
<evidence type="ECO:0000313" key="2">
    <source>
        <dbReference type="EMBL" id="OJT09561.1"/>
    </source>
</evidence>
<name>A0A1M2VPP0_TRAPU</name>
<dbReference type="AlphaFoldDB" id="A0A1M2VPP0"/>
<reference evidence="2 3" key="1">
    <citation type="submission" date="2016-10" db="EMBL/GenBank/DDBJ databases">
        <title>Genome sequence of the basidiomycete white-rot fungus Trametes pubescens.</title>
        <authorList>
            <person name="Makela M.R."/>
            <person name="Granchi Z."/>
            <person name="Peng M."/>
            <person name="De Vries R.P."/>
            <person name="Grigoriev I."/>
            <person name="Riley R."/>
            <person name="Hilden K."/>
        </authorList>
    </citation>
    <scope>NUCLEOTIDE SEQUENCE [LARGE SCALE GENOMIC DNA]</scope>
    <source>
        <strain evidence="2 3">FBCC735</strain>
    </source>
</reference>
<proteinExistence type="predicted"/>
<feature type="compositionally biased region" description="Basic and acidic residues" evidence="1">
    <location>
        <begin position="36"/>
        <end position="57"/>
    </location>
</feature>
<feature type="region of interest" description="Disordered" evidence="1">
    <location>
        <begin position="1"/>
        <end position="58"/>
    </location>
</feature>
<feature type="compositionally biased region" description="Gly residues" evidence="1">
    <location>
        <begin position="9"/>
        <end position="19"/>
    </location>
</feature>
<organism evidence="2 3">
    <name type="scientific">Trametes pubescens</name>
    <name type="common">White-rot fungus</name>
    <dbReference type="NCBI Taxonomy" id="154538"/>
    <lineage>
        <taxon>Eukaryota</taxon>
        <taxon>Fungi</taxon>
        <taxon>Dikarya</taxon>
        <taxon>Basidiomycota</taxon>
        <taxon>Agaricomycotina</taxon>
        <taxon>Agaricomycetes</taxon>
        <taxon>Polyporales</taxon>
        <taxon>Polyporaceae</taxon>
        <taxon>Trametes</taxon>
    </lineage>
</organism>
<dbReference type="Proteomes" id="UP000184267">
    <property type="component" value="Unassembled WGS sequence"/>
</dbReference>
<protein>
    <submittedName>
        <fullName evidence="2">Uncharacterized protein</fullName>
    </submittedName>
</protein>
<accession>A0A1M2VPP0</accession>
<dbReference type="EMBL" id="MNAD01000899">
    <property type="protein sequence ID" value="OJT09561.1"/>
    <property type="molecule type" value="Genomic_DNA"/>
</dbReference>
<evidence type="ECO:0000313" key="3">
    <source>
        <dbReference type="Proteomes" id="UP000184267"/>
    </source>
</evidence>
<sequence length="88" mass="9565">MDVRKRNGDLGGSGEGPGAADGARALVAHRGGSGGRRIEEEMRPLDAHRQTRAHDDGLPYAERPITISRDSVTARGQIQLRRAYSVWT</sequence>
<keyword evidence="3" id="KW-1185">Reference proteome</keyword>